<evidence type="ECO:0000313" key="2">
    <source>
        <dbReference type="EMBL" id="GAA3510566.1"/>
    </source>
</evidence>
<proteinExistence type="predicted"/>
<dbReference type="InterPro" id="IPR029063">
    <property type="entry name" value="SAM-dependent_MTases_sf"/>
</dbReference>
<name>A0ABP6UKN4_9MICO</name>
<sequence>MSRKFDVVIGNPPYQEEAQGAGSRDTPVYHLFMDAAYEVAKKAVLITPARFLFNAGFTPKAWNEKMLADKHLSVPHYVPNSDDLFPGTIINGGIAVTYRDVDHEGEPVGTFTHYPELNTILHKVVEASAKSLEQLGITSSRSYRYTNKLYEDHPEALALRPEGNAALVNTNAFDQFSFLYHADKPADGREYVRVLGLDGKKRTARWIRRDYITGPESFSKFKVVAPASRGHLGKFGDVPAVILGDPMLGEPDVAVTQTFITIGSFDTDVEAESCLKYVKSKFVRTMIGVLKATQHNPAKVWKYVPSQDFTSASDIDWSRPIPEIDAQLYAKYGLDDDEVAFIEAHVKPME</sequence>
<dbReference type="SUPFAM" id="SSF53335">
    <property type="entry name" value="S-adenosyl-L-methionine-dependent methyltransferases"/>
    <property type="match status" value="1"/>
</dbReference>
<protein>
    <recommendedName>
        <fullName evidence="1">Type II methyltransferase M.TaqI-like domain-containing protein</fullName>
    </recommendedName>
</protein>
<dbReference type="EMBL" id="BAABBA010000029">
    <property type="protein sequence ID" value="GAA3510566.1"/>
    <property type="molecule type" value="Genomic_DNA"/>
</dbReference>
<dbReference type="Gene3D" id="3.40.50.150">
    <property type="entry name" value="Vaccinia Virus protein VP39"/>
    <property type="match status" value="1"/>
</dbReference>
<dbReference type="InterPro" id="IPR002052">
    <property type="entry name" value="DNA_methylase_N6_adenine_CS"/>
</dbReference>
<evidence type="ECO:0000259" key="1">
    <source>
        <dbReference type="Pfam" id="PF07669"/>
    </source>
</evidence>
<dbReference type="Proteomes" id="UP001499841">
    <property type="component" value="Unassembled WGS sequence"/>
</dbReference>
<organism evidence="2 3">
    <name type="scientific">Georgenia daeguensis</name>
    <dbReference type="NCBI Taxonomy" id="908355"/>
    <lineage>
        <taxon>Bacteria</taxon>
        <taxon>Bacillati</taxon>
        <taxon>Actinomycetota</taxon>
        <taxon>Actinomycetes</taxon>
        <taxon>Micrococcales</taxon>
        <taxon>Bogoriellaceae</taxon>
        <taxon>Georgenia</taxon>
    </lineage>
</organism>
<dbReference type="PROSITE" id="PS00092">
    <property type="entry name" value="N6_MTASE"/>
    <property type="match status" value="1"/>
</dbReference>
<dbReference type="Pfam" id="PF07669">
    <property type="entry name" value="Eco57I"/>
    <property type="match status" value="1"/>
</dbReference>
<evidence type="ECO:0000313" key="3">
    <source>
        <dbReference type="Proteomes" id="UP001499841"/>
    </source>
</evidence>
<feature type="domain" description="Type II methyltransferase M.TaqI-like" evidence="1">
    <location>
        <begin position="3"/>
        <end position="85"/>
    </location>
</feature>
<reference evidence="3" key="1">
    <citation type="journal article" date="2019" name="Int. J. Syst. Evol. Microbiol.">
        <title>The Global Catalogue of Microorganisms (GCM) 10K type strain sequencing project: providing services to taxonomists for standard genome sequencing and annotation.</title>
        <authorList>
            <consortium name="The Broad Institute Genomics Platform"/>
            <consortium name="The Broad Institute Genome Sequencing Center for Infectious Disease"/>
            <person name="Wu L."/>
            <person name="Ma J."/>
        </authorList>
    </citation>
    <scope>NUCLEOTIDE SEQUENCE [LARGE SCALE GENOMIC DNA]</scope>
    <source>
        <strain evidence="3">JCM 17459</strain>
    </source>
</reference>
<keyword evidence="3" id="KW-1185">Reference proteome</keyword>
<dbReference type="InterPro" id="IPR011639">
    <property type="entry name" value="MethylTrfase_TaqI-like_dom"/>
</dbReference>
<accession>A0ABP6UKN4</accession>
<dbReference type="RefSeq" id="WP_345044887.1">
    <property type="nucleotide sequence ID" value="NZ_BAABBA010000029.1"/>
</dbReference>
<comment type="caution">
    <text evidence="2">The sequence shown here is derived from an EMBL/GenBank/DDBJ whole genome shotgun (WGS) entry which is preliminary data.</text>
</comment>
<gene>
    <name evidence="2" type="ORF">GCM10022262_38360</name>
</gene>